<reference evidence="1" key="1">
    <citation type="submission" date="2023-04" db="EMBL/GenBank/DDBJ databases">
        <title>Draft Genome sequencing of Naganishia species isolated from polar environments using Oxford Nanopore Technology.</title>
        <authorList>
            <person name="Leo P."/>
            <person name="Venkateswaran K."/>
        </authorList>
    </citation>
    <scope>NUCLEOTIDE SEQUENCE</scope>
    <source>
        <strain evidence="1">MNA-CCFEE 5423</strain>
    </source>
</reference>
<dbReference type="Proteomes" id="UP001227268">
    <property type="component" value="Unassembled WGS sequence"/>
</dbReference>
<keyword evidence="2" id="KW-1185">Reference proteome</keyword>
<proteinExistence type="predicted"/>
<protein>
    <submittedName>
        <fullName evidence="1">Uncharacterized protein</fullName>
    </submittedName>
</protein>
<comment type="caution">
    <text evidence="1">The sequence shown here is derived from an EMBL/GenBank/DDBJ whole genome shotgun (WGS) entry which is preliminary data.</text>
</comment>
<evidence type="ECO:0000313" key="2">
    <source>
        <dbReference type="Proteomes" id="UP001227268"/>
    </source>
</evidence>
<gene>
    <name evidence="1" type="ORF">QFC21_002013</name>
</gene>
<accession>A0ACC2W082</accession>
<evidence type="ECO:0000313" key="1">
    <source>
        <dbReference type="EMBL" id="KAJ9104517.1"/>
    </source>
</evidence>
<organism evidence="1 2">
    <name type="scientific">Naganishia friedmannii</name>
    <dbReference type="NCBI Taxonomy" id="89922"/>
    <lineage>
        <taxon>Eukaryota</taxon>
        <taxon>Fungi</taxon>
        <taxon>Dikarya</taxon>
        <taxon>Basidiomycota</taxon>
        <taxon>Agaricomycotina</taxon>
        <taxon>Tremellomycetes</taxon>
        <taxon>Filobasidiales</taxon>
        <taxon>Filobasidiaceae</taxon>
        <taxon>Naganishia</taxon>
    </lineage>
</organism>
<name>A0ACC2W082_9TREE</name>
<dbReference type="EMBL" id="JASBWT010000005">
    <property type="protein sequence ID" value="KAJ9104517.1"/>
    <property type="molecule type" value="Genomic_DNA"/>
</dbReference>
<sequence length="1323" mass="146368">MKRLFNKNKTGYEPTPFLPESQPTQQPSGGYGRTQGPTIQPVAPKQDSYPADGAIPRQSVGQSRHTGSHPSGLQSSRQSPDPQAMLQGGGKPAHLHPQSQQQPTQQHSSGHLPSLSASASAKKWFSGLNGKASGYDQITPFTMPDQPQQQQISSTSVDRHSFHDGMATHNAQQRPTNKYLGLESSLGRPGAAPGKRSSENDGHVPPPAEHGGANMKRRVSLREHVPGRMFGWTSREKQKEKEKKASSGLESTSELQPTTSGEGKVISGMRYEDTAHPSSGQPTPVGKDSLASHSSAGHYGNAYTPTSVSMSRATTQSADFRAERRESSDSTARREHAHYPLQESFHSGSGGFLPPPLPLSQQPSRSSQHSGRHQYSHSGNSGLPPPLAPGMLSASPGNLTPDHEYMQRPLSAHLTSNKWSPATSEHELLTARNLAPGGVDSGSPGVVPLSASRTKSPAGREAYLPLSSPPAVLGQNVRPASPLYQHVEIPQPVPYSKPGQSGLHLYGNQNAPFEREPRPSTDQRGDSHVDATFRSEETHRHEDGKYAKKKGLFAFVAGKDKEKEKHTERDKEKQSDWGGFLRKKETRIEYRGPEYTDHTTMTDASYSEVMPTAYAGVTQPVKVVEPTKKDRELAIKEAQERTREAQKAEKYRAKEEEKRMRDEERKAREEEKERARLEKEQIRKEEKVAKGNKDPKSVSFEIDELCKAAFASDLSKIYNIGDKLSRCDRVVHKEAVHATRKQIKHGTTQEAKIFALKIWLLISDFDRSDAGFRVTSFERKFVASVEEQLLATSDETRLPQPTYERMKDTLSHLCYHYGRLPGGENLRNSWQKVKAPDEPQDGYPFPESHPVFSPDDPLLRQSTNISSQSQLQSLDTSLPNEIQELSRLVDECETGKRHARALHEALLLDSRHLETPEMIKAQEQLESQMSWANAQAEKSRLDRGLSTPAEIDMTFEDQMNGLQIDRSSKDDDLPLAERAFVDLLAASDELTNVIKLHGDAERASREQKEIRYAQEKSKTDTRMGRSPYPAGLPVPYGTETPAGTSLSRSPSPSAAFKLRNHAQSQDNPYHLARSGAHSPYANGIPLSRTPTTAESIDMHPPRFPEDGRSESPPRNGARLQGPRPFRERGKDGSSASLQSSQQYHSSSPQNNLVVRNGNDDEEDEEALSRPPARPSAKALGKRPAVIKETSSFDPDDLWKVDDPKPPESPTDSDDQSFEDWLLRKPEKYVYDAMQDKGVQRQIEELRKKATESSKRKTLEAGYGGSQYTASAANNQLLEVSKALVGEVPSKSPAGSRNNSRAASPVPPHAGLLRGHSSKWKWRK</sequence>